<name>A0A5B8SR02_9GAMM</name>
<dbReference type="Proteomes" id="UP000321272">
    <property type="component" value="Chromosome"/>
</dbReference>
<dbReference type="KEGG" id="paur:FGL86_05970"/>
<accession>A0A5B8SR02</accession>
<feature type="domain" description="TraG N-terminal Proteobacteria" evidence="2">
    <location>
        <begin position="1"/>
        <end position="118"/>
    </location>
</feature>
<keyword evidence="1" id="KW-1133">Transmembrane helix</keyword>
<sequence>MEMAIIICLPFVMAVYIYSFKVAGMATFGLFALWFLTFWWEPARWINSNLMDLLYCSNAAKLSFLSVANNLYDRMVLQFVEGMMFLVLPGLWVGVLGWAGMRVDDSLGRSVTQSTSSSQSAGQTNPIERLWGGSWGRNSRRGYYVFGSLRPLSLSDTPQGSS</sequence>
<evidence type="ECO:0000313" key="3">
    <source>
        <dbReference type="EMBL" id="QEA38664.1"/>
    </source>
</evidence>
<organism evidence="3 4">
    <name type="scientific">Pistricoccus aurantiacus</name>
    <dbReference type="NCBI Taxonomy" id="1883414"/>
    <lineage>
        <taxon>Bacteria</taxon>
        <taxon>Pseudomonadati</taxon>
        <taxon>Pseudomonadota</taxon>
        <taxon>Gammaproteobacteria</taxon>
        <taxon>Oceanospirillales</taxon>
        <taxon>Halomonadaceae</taxon>
        <taxon>Pistricoccus</taxon>
    </lineage>
</organism>
<dbReference type="EMBL" id="CP042382">
    <property type="protein sequence ID" value="QEA38664.1"/>
    <property type="molecule type" value="Genomic_DNA"/>
</dbReference>
<dbReference type="OrthoDB" id="5645662at2"/>
<dbReference type="Pfam" id="PF07916">
    <property type="entry name" value="TraG_N"/>
    <property type="match status" value="1"/>
</dbReference>
<evidence type="ECO:0000256" key="1">
    <source>
        <dbReference type="SAM" id="Phobius"/>
    </source>
</evidence>
<evidence type="ECO:0000259" key="2">
    <source>
        <dbReference type="Pfam" id="PF07916"/>
    </source>
</evidence>
<dbReference type="RefSeq" id="WP_147183726.1">
    <property type="nucleotide sequence ID" value="NZ_CP042382.1"/>
</dbReference>
<evidence type="ECO:0000313" key="4">
    <source>
        <dbReference type="Proteomes" id="UP000321272"/>
    </source>
</evidence>
<feature type="transmembrane region" description="Helical" evidence="1">
    <location>
        <begin position="7"/>
        <end position="40"/>
    </location>
</feature>
<dbReference type="AlphaFoldDB" id="A0A5B8SR02"/>
<feature type="transmembrane region" description="Helical" evidence="1">
    <location>
        <begin position="75"/>
        <end position="99"/>
    </location>
</feature>
<protein>
    <submittedName>
        <fullName evidence="3">Conjugal transfer protein TraG</fullName>
    </submittedName>
</protein>
<reference evidence="3 4" key="1">
    <citation type="submission" date="2019-06" db="EMBL/GenBank/DDBJ databases">
        <title>Genome analyses of bacteria isolated from kimchi.</title>
        <authorList>
            <person name="Lee S."/>
            <person name="Ahn S."/>
            <person name="Roh S."/>
        </authorList>
    </citation>
    <scope>NUCLEOTIDE SEQUENCE [LARGE SCALE GENOMIC DNA]</scope>
    <source>
        <strain evidence="3 4">CBA4606</strain>
    </source>
</reference>
<keyword evidence="1" id="KW-0812">Transmembrane</keyword>
<gene>
    <name evidence="3" type="ORF">FGL86_05970</name>
</gene>
<keyword evidence="1" id="KW-0472">Membrane</keyword>
<dbReference type="InterPro" id="IPR012931">
    <property type="entry name" value="TraG_N_Proteobacteria"/>
</dbReference>
<proteinExistence type="predicted"/>
<keyword evidence="4" id="KW-1185">Reference proteome</keyword>